<dbReference type="Pfam" id="PF00583">
    <property type="entry name" value="Acetyltransf_1"/>
    <property type="match status" value="1"/>
</dbReference>
<keyword evidence="3" id="KW-1185">Reference proteome</keyword>
<feature type="domain" description="N-acetyltransferase" evidence="1">
    <location>
        <begin position="77"/>
        <end position="229"/>
    </location>
</feature>
<gene>
    <name evidence="2" type="ORF">K504DRAFT_467250</name>
</gene>
<reference evidence="2" key="1">
    <citation type="journal article" date="2020" name="Stud. Mycol.">
        <title>101 Dothideomycetes genomes: a test case for predicting lifestyles and emergence of pathogens.</title>
        <authorList>
            <person name="Haridas S."/>
            <person name="Albert R."/>
            <person name="Binder M."/>
            <person name="Bloem J."/>
            <person name="Labutti K."/>
            <person name="Salamov A."/>
            <person name="Andreopoulos B."/>
            <person name="Baker S."/>
            <person name="Barry K."/>
            <person name="Bills G."/>
            <person name="Bluhm B."/>
            <person name="Cannon C."/>
            <person name="Castanera R."/>
            <person name="Culley D."/>
            <person name="Daum C."/>
            <person name="Ezra D."/>
            <person name="Gonzalez J."/>
            <person name="Henrissat B."/>
            <person name="Kuo A."/>
            <person name="Liang C."/>
            <person name="Lipzen A."/>
            <person name="Lutzoni F."/>
            <person name="Magnuson J."/>
            <person name="Mondo S."/>
            <person name="Nolan M."/>
            <person name="Ohm R."/>
            <person name="Pangilinan J."/>
            <person name="Park H.-J."/>
            <person name="Ramirez L."/>
            <person name="Alfaro M."/>
            <person name="Sun H."/>
            <person name="Tritt A."/>
            <person name="Yoshinaga Y."/>
            <person name="Zwiers L.-H."/>
            <person name="Turgeon B."/>
            <person name="Goodwin S."/>
            <person name="Spatafora J."/>
            <person name="Crous P."/>
            <person name="Grigoriev I."/>
        </authorList>
    </citation>
    <scope>NUCLEOTIDE SEQUENCE</scope>
    <source>
        <strain evidence="2">CBS 279.74</strain>
    </source>
</reference>
<dbReference type="PANTHER" id="PTHR42791:SF14">
    <property type="entry name" value="N-ACETYLTRANSFERASE DOMAIN-CONTAINING PROTEIN"/>
    <property type="match status" value="1"/>
</dbReference>
<evidence type="ECO:0000313" key="2">
    <source>
        <dbReference type="EMBL" id="KAF2709273.1"/>
    </source>
</evidence>
<accession>A0A6G1K9H4</accession>
<dbReference type="InterPro" id="IPR052523">
    <property type="entry name" value="Trichothecene_AcTrans"/>
</dbReference>
<dbReference type="Proteomes" id="UP000799428">
    <property type="component" value="Unassembled WGS sequence"/>
</dbReference>
<evidence type="ECO:0000313" key="3">
    <source>
        <dbReference type="Proteomes" id="UP000799428"/>
    </source>
</evidence>
<evidence type="ECO:0000259" key="1">
    <source>
        <dbReference type="PROSITE" id="PS51186"/>
    </source>
</evidence>
<dbReference type="PROSITE" id="PS51186">
    <property type="entry name" value="GNAT"/>
    <property type="match status" value="1"/>
</dbReference>
<dbReference type="AlphaFoldDB" id="A0A6G1K9H4"/>
<organism evidence="2 3">
    <name type="scientific">Pleomassaria siparia CBS 279.74</name>
    <dbReference type="NCBI Taxonomy" id="1314801"/>
    <lineage>
        <taxon>Eukaryota</taxon>
        <taxon>Fungi</taxon>
        <taxon>Dikarya</taxon>
        <taxon>Ascomycota</taxon>
        <taxon>Pezizomycotina</taxon>
        <taxon>Dothideomycetes</taxon>
        <taxon>Pleosporomycetidae</taxon>
        <taxon>Pleosporales</taxon>
        <taxon>Pleomassariaceae</taxon>
        <taxon>Pleomassaria</taxon>
    </lineage>
</organism>
<dbReference type="OrthoDB" id="2832510at2759"/>
<protein>
    <recommendedName>
        <fullName evidence="1">N-acetyltransferase domain-containing protein</fullName>
    </recommendedName>
</protein>
<dbReference type="SUPFAM" id="SSF55729">
    <property type="entry name" value="Acyl-CoA N-acyltransferases (Nat)"/>
    <property type="match status" value="1"/>
</dbReference>
<dbReference type="CDD" id="cd04301">
    <property type="entry name" value="NAT_SF"/>
    <property type="match status" value="1"/>
</dbReference>
<name>A0A6G1K9H4_9PLEO</name>
<sequence length="240" mass="26152">MASTQEPVEISLITDPSDMTAVFAIGAASFGVQTTDAIWNATNPRWETSEGAAEGVARFVSRFEGITKDKEGRPNTLFVKASTEGKVVGFAIWQQASFVPGHGDPPTDDLGGTDAVAALHPGDETEQRFASQIFASLVKRRLAYVKEQENSTNPAIFVLDICAVDPSFQRRGIAGKLVQFGLEEAKKRGLEATTEASNMGRGVYERVGFWADGDVHYTLDEEFAGRRRPSNVFMRTGKRT</sequence>
<proteinExistence type="predicted"/>
<dbReference type="Gene3D" id="3.40.630.30">
    <property type="match status" value="1"/>
</dbReference>
<dbReference type="InterPro" id="IPR000182">
    <property type="entry name" value="GNAT_dom"/>
</dbReference>
<dbReference type="EMBL" id="MU005770">
    <property type="protein sequence ID" value="KAF2709273.1"/>
    <property type="molecule type" value="Genomic_DNA"/>
</dbReference>
<dbReference type="GO" id="GO:0016747">
    <property type="term" value="F:acyltransferase activity, transferring groups other than amino-acyl groups"/>
    <property type="evidence" value="ECO:0007669"/>
    <property type="project" value="InterPro"/>
</dbReference>
<dbReference type="PANTHER" id="PTHR42791">
    <property type="entry name" value="GNAT FAMILY ACETYLTRANSFERASE"/>
    <property type="match status" value="1"/>
</dbReference>
<dbReference type="InterPro" id="IPR016181">
    <property type="entry name" value="Acyl_CoA_acyltransferase"/>
</dbReference>